<sequence length="201" mass="22669">MTKIINGLLLVVFIGIAVLVFGFSKRKQVDQDVQVKADVQKEVSSYTKLSEASNSEGNMKLISMSRRSPEGRTSYSFKVVDTKENTETSIYETVADPGSSMEIPENSWSPDYKQVFVRTISPGGDNYYVFRANGEVYADGKKYIAVGDFWDNTKTSNRIEEITGWAGDDLLMVYTVTDTGEHGQAYWFVTSTRKFMQVREL</sequence>
<organism evidence="1 2">
    <name type="scientific">Candidatus Collierbacteria bacterium GW2011_GWC2_43_12</name>
    <dbReference type="NCBI Taxonomy" id="1618390"/>
    <lineage>
        <taxon>Bacteria</taxon>
        <taxon>Candidatus Collieribacteriota</taxon>
    </lineage>
</organism>
<name>A0A0G1G1Q9_9BACT</name>
<evidence type="ECO:0000313" key="2">
    <source>
        <dbReference type="Proteomes" id="UP000033980"/>
    </source>
</evidence>
<gene>
    <name evidence="1" type="ORF">UV68_C0032G0003</name>
</gene>
<reference evidence="1 2" key="1">
    <citation type="journal article" date="2015" name="Nature">
        <title>rRNA introns, odd ribosomes, and small enigmatic genomes across a large radiation of phyla.</title>
        <authorList>
            <person name="Brown C.T."/>
            <person name="Hug L.A."/>
            <person name="Thomas B.C."/>
            <person name="Sharon I."/>
            <person name="Castelle C.J."/>
            <person name="Singh A."/>
            <person name="Wilkins M.J."/>
            <person name="Williams K.H."/>
            <person name="Banfield J.F."/>
        </authorList>
    </citation>
    <scope>NUCLEOTIDE SEQUENCE [LARGE SCALE GENOMIC DNA]</scope>
</reference>
<dbReference type="EMBL" id="LCFK01000032">
    <property type="protein sequence ID" value="KKS92908.1"/>
    <property type="molecule type" value="Genomic_DNA"/>
</dbReference>
<dbReference type="AlphaFoldDB" id="A0A0G1G1Q9"/>
<comment type="caution">
    <text evidence="1">The sequence shown here is derived from an EMBL/GenBank/DDBJ whole genome shotgun (WGS) entry which is preliminary data.</text>
</comment>
<accession>A0A0G1G1Q9</accession>
<proteinExistence type="predicted"/>
<evidence type="ECO:0000313" key="1">
    <source>
        <dbReference type="EMBL" id="KKS92908.1"/>
    </source>
</evidence>
<dbReference type="Proteomes" id="UP000033980">
    <property type="component" value="Unassembled WGS sequence"/>
</dbReference>
<protein>
    <submittedName>
        <fullName evidence="1">Uncharacterized protein</fullName>
    </submittedName>
</protein>